<gene>
    <name evidence="2" type="ORF">IAB04_02515</name>
</gene>
<reference evidence="2" key="1">
    <citation type="submission" date="2020-10" db="EMBL/GenBank/DDBJ databases">
        <authorList>
            <person name="Gilroy R."/>
        </authorList>
    </citation>
    <scope>NUCLEOTIDE SEQUENCE</scope>
    <source>
        <strain evidence="2">ChiSjej4B22-9803</strain>
    </source>
</reference>
<dbReference type="EMBL" id="DVND01000064">
    <property type="protein sequence ID" value="HIU48218.1"/>
    <property type="molecule type" value="Genomic_DNA"/>
</dbReference>
<dbReference type="Proteomes" id="UP000824111">
    <property type="component" value="Unassembled WGS sequence"/>
</dbReference>
<dbReference type="AlphaFoldDB" id="A0A9D1S6G1"/>
<evidence type="ECO:0000256" key="1">
    <source>
        <dbReference type="SAM" id="SignalP"/>
    </source>
</evidence>
<sequence>MNKKSTAMLLAGIITALCLTASCSIRENPSTETSSAYTIQTLDGQLGAPKEEIVQAYGLTDAEAAEVSESGNQEEWLITEPVYLFDTAVAPCFIFYNDIMAGYQFRTDNPPAEDMLEAFVFAAFEELKRIHGEPTTYPGMPNTLAQLKADLEQGTIQATNSYREEWDIPLDNPAIQTLASDSNRAYERAGMELNINIVENGPATITIRYFLIGFRQ</sequence>
<evidence type="ECO:0008006" key="4">
    <source>
        <dbReference type="Google" id="ProtNLM"/>
    </source>
</evidence>
<name>A0A9D1S6G1_9FIRM</name>
<protein>
    <recommendedName>
        <fullName evidence="4">Lipoprotein</fullName>
    </recommendedName>
</protein>
<feature type="chain" id="PRO_5038781452" description="Lipoprotein" evidence="1">
    <location>
        <begin position="22"/>
        <end position="216"/>
    </location>
</feature>
<reference evidence="2" key="2">
    <citation type="journal article" date="2021" name="PeerJ">
        <title>Extensive microbial diversity within the chicken gut microbiome revealed by metagenomics and culture.</title>
        <authorList>
            <person name="Gilroy R."/>
            <person name="Ravi A."/>
            <person name="Getino M."/>
            <person name="Pursley I."/>
            <person name="Horton D.L."/>
            <person name="Alikhan N.F."/>
            <person name="Baker D."/>
            <person name="Gharbi K."/>
            <person name="Hall N."/>
            <person name="Watson M."/>
            <person name="Adriaenssens E.M."/>
            <person name="Foster-Nyarko E."/>
            <person name="Jarju S."/>
            <person name="Secka A."/>
            <person name="Antonio M."/>
            <person name="Oren A."/>
            <person name="Chaudhuri R.R."/>
            <person name="La Ragione R."/>
            <person name="Hildebrand F."/>
            <person name="Pallen M.J."/>
        </authorList>
    </citation>
    <scope>NUCLEOTIDE SEQUENCE</scope>
    <source>
        <strain evidence="2">ChiSjej4B22-9803</strain>
    </source>
</reference>
<feature type="signal peptide" evidence="1">
    <location>
        <begin position="1"/>
        <end position="21"/>
    </location>
</feature>
<organism evidence="2 3">
    <name type="scientific">Candidatus Avimonoglobus intestinipullorum</name>
    <dbReference type="NCBI Taxonomy" id="2840699"/>
    <lineage>
        <taxon>Bacteria</taxon>
        <taxon>Bacillati</taxon>
        <taxon>Bacillota</taxon>
        <taxon>Clostridia</taxon>
        <taxon>Eubacteriales</taxon>
        <taxon>Candidatus Avimonoglobus</taxon>
    </lineage>
</organism>
<proteinExistence type="predicted"/>
<dbReference type="PROSITE" id="PS51257">
    <property type="entry name" value="PROKAR_LIPOPROTEIN"/>
    <property type="match status" value="1"/>
</dbReference>
<comment type="caution">
    <text evidence="2">The sequence shown here is derived from an EMBL/GenBank/DDBJ whole genome shotgun (WGS) entry which is preliminary data.</text>
</comment>
<accession>A0A9D1S6G1</accession>
<keyword evidence="1" id="KW-0732">Signal</keyword>
<evidence type="ECO:0000313" key="2">
    <source>
        <dbReference type="EMBL" id="HIU48218.1"/>
    </source>
</evidence>
<evidence type="ECO:0000313" key="3">
    <source>
        <dbReference type="Proteomes" id="UP000824111"/>
    </source>
</evidence>